<organism evidence="1 2">
    <name type="scientific">Russula earlei</name>
    <dbReference type="NCBI Taxonomy" id="71964"/>
    <lineage>
        <taxon>Eukaryota</taxon>
        <taxon>Fungi</taxon>
        <taxon>Dikarya</taxon>
        <taxon>Basidiomycota</taxon>
        <taxon>Agaricomycotina</taxon>
        <taxon>Agaricomycetes</taxon>
        <taxon>Russulales</taxon>
        <taxon>Russulaceae</taxon>
        <taxon>Russula</taxon>
    </lineage>
</organism>
<dbReference type="EMBL" id="JAGFNK010000345">
    <property type="protein sequence ID" value="KAI9452253.1"/>
    <property type="molecule type" value="Genomic_DNA"/>
</dbReference>
<reference evidence="1" key="1">
    <citation type="submission" date="2021-03" db="EMBL/GenBank/DDBJ databases">
        <title>Evolutionary priming and transition to the ectomycorrhizal habit in an iconic lineage of mushroom-forming fungi: is preadaptation a requirement?</title>
        <authorList>
            <consortium name="DOE Joint Genome Institute"/>
            <person name="Looney B.P."/>
            <person name="Miyauchi S."/>
            <person name="Morin E."/>
            <person name="Drula E."/>
            <person name="Courty P.E."/>
            <person name="Chicoki N."/>
            <person name="Fauchery L."/>
            <person name="Kohler A."/>
            <person name="Kuo A."/>
            <person name="LaButti K."/>
            <person name="Pangilinan J."/>
            <person name="Lipzen A."/>
            <person name="Riley R."/>
            <person name="Andreopoulos W."/>
            <person name="He G."/>
            <person name="Johnson J."/>
            <person name="Barry K.W."/>
            <person name="Grigoriev I.V."/>
            <person name="Nagy L."/>
            <person name="Hibbett D."/>
            <person name="Henrissat B."/>
            <person name="Matheny P.B."/>
            <person name="Labbe J."/>
            <person name="Martin A.F."/>
        </authorList>
    </citation>
    <scope>NUCLEOTIDE SEQUENCE</scope>
    <source>
        <strain evidence="1">BPL698</strain>
    </source>
</reference>
<proteinExistence type="predicted"/>
<name>A0ACC0TX19_9AGAM</name>
<gene>
    <name evidence="1" type="ORF">F5148DRAFT_1236905</name>
</gene>
<dbReference type="Proteomes" id="UP001207468">
    <property type="component" value="Unassembled WGS sequence"/>
</dbReference>
<protein>
    <submittedName>
        <fullName evidence="1">APC amino acid permease</fullName>
    </submittedName>
</protein>
<accession>A0ACC0TX19</accession>
<comment type="caution">
    <text evidence="1">The sequence shown here is derived from an EMBL/GenBank/DDBJ whole genome shotgun (WGS) entry which is preliminary data.</text>
</comment>
<evidence type="ECO:0000313" key="2">
    <source>
        <dbReference type="Proteomes" id="UP001207468"/>
    </source>
</evidence>
<evidence type="ECO:0000313" key="1">
    <source>
        <dbReference type="EMBL" id="KAI9452253.1"/>
    </source>
</evidence>
<sequence length="545" mass="58923">MTTLRMTTVSTVVVETTAVSNTPAIGIRELGRALSDDEATLERMGYAQELRRDLTLSQSFGVSYLVISVLAGIPYLFSYGLIVGGPAVMVWGWFFVSIFTMFVGLAMAEICSAYPTSGGPYFWAAMLSNPQNAPFVSWVTGWFNLIGQIARTAASFACVIFIIVVVAINTDWLPSAGQTLGIFAAVLFAQGLINSCGVRTLNLLMSYLSMPWVALGIGCVIIAVLSKTPVHQPASFVFRTFIDYTSVAIDTPGWSQRASPAYVAVIGLIMALSALTGFDASAYMTEETHSAAWTAPIAIVQSIGASALLGWILILALLFSMQDYDTTAFSINSVAQIFFDTVGLNGATALMVVVIGAAFWSGTFAIASNSRMMYAFCRDRAIPGCQFSRKIHPGTRTPLYSVWLVCLMSFIIALPILGSYSAFSGVLSIAPIGLYISFGVPIALRVIYADRFVRGPFHLGRYSYPIAIVALLWTAFITIVFCLPELNPVNAQTFNYAPVAVAVVLAFSLASWPFLSRTWLTGSLRDHGAPPAPNRKRRSSYLPFS</sequence>
<keyword evidence="2" id="KW-1185">Reference proteome</keyword>